<dbReference type="AlphaFoldDB" id="A0AAV7SNH4"/>
<dbReference type="EMBL" id="JANPWB010000008">
    <property type="protein sequence ID" value="KAJ1165638.1"/>
    <property type="molecule type" value="Genomic_DNA"/>
</dbReference>
<protein>
    <submittedName>
        <fullName evidence="1">Uncharacterized protein</fullName>
    </submittedName>
</protein>
<name>A0AAV7SNH4_PLEWA</name>
<evidence type="ECO:0000313" key="2">
    <source>
        <dbReference type="Proteomes" id="UP001066276"/>
    </source>
</evidence>
<evidence type="ECO:0000313" key="1">
    <source>
        <dbReference type="EMBL" id="KAJ1165638.1"/>
    </source>
</evidence>
<keyword evidence="2" id="KW-1185">Reference proteome</keyword>
<sequence>MPPAASGRELPVGAATCGSLCPPPLRCKFRLGFLGLRARTDSITLLHLSFLLMRPYGSPLPPCISLGCRIVEIASGMPLLLRMLYRGSPVLGLSLMGVSGLVDG</sequence>
<organism evidence="1 2">
    <name type="scientific">Pleurodeles waltl</name>
    <name type="common">Iberian ribbed newt</name>
    <dbReference type="NCBI Taxonomy" id="8319"/>
    <lineage>
        <taxon>Eukaryota</taxon>
        <taxon>Metazoa</taxon>
        <taxon>Chordata</taxon>
        <taxon>Craniata</taxon>
        <taxon>Vertebrata</taxon>
        <taxon>Euteleostomi</taxon>
        <taxon>Amphibia</taxon>
        <taxon>Batrachia</taxon>
        <taxon>Caudata</taxon>
        <taxon>Salamandroidea</taxon>
        <taxon>Salamandridae</taxon>
        <taxon>Pleurodelinae</taxon>
        <taxon>Pleurodeles</taxon>
    </lineage>
</organism>
<gene>
    <name evidence="1" type="ORF">NDU88_006057</name>
</gene>
<dbReference type="Proteomes" id="UP001066276">
    <property type="component" value="Chromosome 4_2"/>
</dbReference>
<accession>A0AAV7SNH4</accession>
<proteinExistence type="predicted"/>
<reference evidence="1" key="1">
    <citation type="journal article" date="2022" name="bioRxiv">
        <title>Sequencing and chromosome-scale assembly of the giantPleurodeles waltlgenome.</title>
        <authorList>
            <person name="Brown T."/>
            <person name="Elewa A."/>
            <person name="Iarovenko S."/>
            <person name="Subramanian E."/>
            <person name="Araus A.J."/>
            <person name="Petzold A."/>
            <person name="Susuki M."/>
            <person name="Suzuki K.-i.T."/>
            <person name="Hayashi T."/>
            <person name="Toyoda A."/>
            <person name="Oliveira C."/>
            <person name="Osipova E."/>
            <person name="Leigh N.D."/>
            <person name="Simon A."/>
            <person name="Yun M.H."/>
        </authorList>
    </citation>
    <scope>NUCLEOTIDE SEQUENCE</scope>
    <source>
        <strain evidence="1">20211129_DDA</strain>
        <tissue evidence="1">Liver</tissue>
    </source>
</reference>
<comment type="caution">
    <text evidence="1">The sequence shown here is derived from an EMBL/GenBank/DDBJ whole genome shotgun (WGS) entry which is preliminary data.</text>
</comment>